<evidence type="ECO:0000256" key="2">
    <source>
        <dbReference type="ARBA" id="ARBA00022737"/>
    </source>
</evidence>
<dbReference type="OMA" id="IANIWTA"/>
<reference evidence="5" key="1">
    <citation type="journal article" date="2014" name="Nat. Genet.">
        <title>Genome of the human hookworm Necator americanus.</title>
        <authorList>
            <person name="Tang Y.T."/>
            <person name="Gao X."/>
            <person name="Rosa B.A."/>
            <person name="Abubucker S."/>
            <person name="Hallsworth-Pepin K."/>
            <person name="Martin J."/>
            <person name="Tyagi R."/>
            <person name="Heizer E."/>
            <person name="Zhang X."/>
            <person name="Bhonagiri-Palsikar V."/>
            <person name="Minx P."/>
            <person name="Warren W.C."/>
            <person name="Wang Q."/>
            <person name="Zhan B."/>
            <person name="Hotez P.J."/>
            <person name="Sternberg P.W."/>
            <person name="Dougall A."/>
            <person name="Gaze S.T."/>
            <person name="Mulvenna J."/>
            <person name="Sotillo J."/>
            <person name="Ranganathan S."/>
            <person name="Rabelo E.M."/>
            <person name="Wilson R.K."/>
            <person name="Felgner P.L."/>
            <person name="Bethony J."/>
            <person name="Hawdon J.M."/>
            <person name="Gasser R.B."/>
            <person name="Loukas A."/>
            <person name="Mitreva M."/>
        </authorList>
    </citation>
    <scope>NUCLEOTIDE SEQUENCE [LARGE SCALE GENOMIC DNA]</scope>
</reference>
<dbReference type="AlphaFoldDB" id="W2SR72"/>
<sequence length="524" mass="57381">MLSTALTFEASDKRQWEASFSNLIGSVYRNGDVIFSPDGSSVISPVGNKHFSLVAAGGDDNIVRVVGSRDYRNLFIHPLAAHQGSIVACQFINNNYDLISVCKRGIANIWTASIQPGLWTKSEDIKSGDDTTTRLHYNKEKRISDMQINSVAINDTGDWLALGCGKGSAAQLVVWEWQSETYVLKQQAHSQRVLAVQYAPDGSSLATGAEDGKVKIWDGRTGFCTVTFDEHTSAVTGVCWTQNGKAILSSSLDGTVRAHDLKRYRNFRTLVCPEPTQLGAIAVDHSGDIVAGAAKEVSSIFIWSMENGSLLDVLTGHQSNIAGISMFGNTLASVSWDRTVKIWNVVQSTCETTELAQEGMAFIGSIDARPDLDPGRGQEDTITRQNAAQSKCFTCMQFSPDSSLLLLGGDSNTFCLYSVTDRILVKKFLITENRSLDGVVMDVNRRNFTEFGNMALCETSDSETEPNGKREIRLPGSKHMDLGERRRRFALCSTEGVGVYSLDTIGVFDPFQLDSQTTPDMIKE</sequence>
<feature type="repeat" description="WD" evidence="3">
    <location>
        <begin position="314"/>
        <end position="353"/>
    </location>
</feature>
<dbReference type="SMART" id="SM00320">
    <property type="entry name" value="WD40"/>
    <property type="match status" value="6"/>
</dbReference>
<dbReference type="GO" id="GO:0000462">
    <property type="term" value="P:maturation of SSU-rRNA from tricistronic rRNA transcript (SSU-rRNA, 5.8S rRNA, LSU-rRNA)"/>
    <property type="evidence" value="ECO:0007669"/>
    <property type="project" value="TreeGrafter"/>
</dbReference>
<feature type="repeat" description="WD" evidence="3">
    <location>
        <begin position="186"/>
        <end position="227"/>
    </location>
</feature>
<dbReference type="InterPro" id="IPR015943">
    <property type="entry name" value="WD40/YVTN_repeat-like_dom_sf"/>
</dbReference>
<dbReference type="PROSITE" id="PS50294">
    <property type="entry name" value="WD_REPEATS_REGION"/>
    <property type="match status" value="2"/>
</dbReference>
<dbReference type="Gene3D" id="2.130.10.10">
    <property type="entry name" value="YVTN repeat-like/Quinoprotein amine dehydrogenase"/>
    <property type="match status" value="3"/>
</dbReference>
<dbReference type="PANTHER" id="PTHR19858:SF0">
    <property type="entry name" value="PERIODIC TRYPTOPHAN PROTEIN 2 HOMOLOG"/>
    <property type="match status" value="1"/>
</dbReference>
<dbReference type="SUPFAM" id="SSF50978">
    <property type="entry name" value="WD40 repeat-like"/>
    <property type="match status" value="1"/>
</dbReference>
<dbReference type="PROSITE" id="PS50082">
    <property type="entry name" value="WD_REPEATS_2"/>
    <property type="match status" value="3"/>
</dbReference>
<dbReference type="PANTHER" id="PTHR19858">
    <property type="entry name" value="WD40 REPEAT PROTEIN"/>
    <property type="match status" value="1"/>
</dbReference>
<proteinExistence type="predicted"/>
<dbReference type="Pfam" id="PF00400">
    <property type="entry name" value="WD40"/>
    <property type="match status" value="3"/>
</dbReference>
<dbReference type="InterPro" id="IPR036322">
    <property type="entry name" value="WD40_repeat_dom_sf"/>
</dbReference>
<dbReference type="InterPro" id="IPR001680">
    <property type="entry name" value="WD40_rpt"/>
</dbReference>
<name>W2SR72_NECAM</name>
<keyword evidence="1 3" id="KW-0853">WD repeat</keyword>
<dbReference type="GO" id="GO:0000028">
    <property type="term" value="P:ribosomal small subunit assembly"/>
    <property type="evidence" value="ECO:0007669"/>
    <property type="project" value="TreeGrafter"/>
</dbReference>
<evidence type="ECO:0000313" key="4">
    <source>
        <dbReference type="EMBL" id="ETN71197.1"/>
    </source>
</evidence>
<accession>W2SR72</accession>
<dbReference type="PROSITE" id="PS00678">
    <property type="entry name" value="WD_REPEATS_1"/>
    <property type="match status" value="1"/>
</dbReference>
<evidence type="ECO:0000256" key="1">
    <source>
        <dbReference type="ARBA" id="ARBA00022574"/>
    </source>
</evidence>
<dbReference type="CDD" id="cd00200">
    <property type="entry name" value="WD40"/>
    <property type="match status" value="1"/>
</dbReference>
<dbReference type="STRING" id="51031.W2SR72"/>
<keyword evidence="5" id="KW-1185">Reference proteome</keyword>
<feature type="repeat" description="WD" evidence="3">
    <location>
        <begin position="228"/>
        <end position="269"/>
    </location>
</feature>
<dbReference type="Proteomes" id="UP000053676">
    <property type="component" value="Unassembled WGS sequence"/>
</dbReference>
<evidence type="ECO:0000313" key="5">
    <source>
        <dbReference type="Proteomes" id="UP000053676"/>
    </source>
</evidence>
<dbReference type="OrthoDB" id="3142434at2759"/>
<dbReference type="InterPro" id="IPR027145">
    <property type="entry name" value="PWP2"/>
</dbReference>
<dbReference type="GO" id="GO:0034388">
    <property type="term" value="C:Pwp2p-containing subcomplex of 90S preribosome"/>
    <property type="evidence" value="ECO:0007669"/>
    <property type="project" value="TreeGrafter"/>
</dbReference>
<gene>
    <name evidence="4" type="ORF">NECAME_00886</name>
</gene>
<organism evidence="4 5">
    <name type="scientific">Necator americanus</name>
    <name type="common">Human hookworm</name>
    <dbReference type="NCBI Taxonomy" id="51031"/>
    <lineage>
        <taxon>Eukaryota</taxon>
        <taxon>Metazoa</taxon>
        <taxon>Ecdysozoa</taxon>
        <taxon>Nematoda</taxon>
        <taxon>Chromadorea</taxon>
        <taxon>Rhabditida</taxon>
        <taxon>Rhabditina</taxon>
        <taxon>Rhabditomorpha</taxon>
        <taxon>Strongyloidea</taxon>
        <taxon>Ancylostomatidae</taxon>
        <taxon>Bunostominae</taxon>
        <taxon>Necator</taxon>
    </lineage>
</organism>
<dbReference type="GO" id="GO:0032040">
    <property type="term" value="C:small-subunit processome"/>
    <property type="evidence" value="ECO:0007669"/>
    <property type="project" value="TreeGrafter"/>
</dbReference>
<protein>
    <submittedName>
        <fullName evidence="4">WD domain, G-beta repeat protein</fullName>
    </submittedName>
</protein>
<evidence type="ECO:0000256" key="3">
    <source>
        <dbReference type="PROSITE-ProRule" id="PRU00221"/>
    </source>
</evidence>
<dbReference type="EMBL" id="KI668838">
    <property type="protein sequence ID" value="ETN71197.1"/>
    <property type="molecule type" value="Genomic_DNA"/>
</dbReference>
<dbReference type="InterPro" id="IPR019775">
    <property type="entry name" value="WD40_repeat_CS"/>
</dbReference>
<keyword evidence="2" id="KW-0677">Repeat</keyword>
<dbReference type="KEGG" id="nai:NECAME_00886"/>